<evidence type="ECO:0000259" key="1">
    <source>
        <dbReference type="Pfam" id="PF24523"/>
    </source>
</evidence>
<protein>
    <recommendedName>
        <fullName evidence="1">DUF7595 domain-containing protein</fullName>
    </recommendedName>
</protein>
<dbReference type="AlphaFoldDB" id="A0AAD8W6F1"/>
<dbReference type="PANTHER" id="PTHR35828">
    <property type="entry name" value="OS08G0203800 PROTEIN-RELATED"/>
    <property type="match status" value="1"/>
</dbReference>
<evidence type="ECO:0000313" key="3">
    <source>
        <dbReference type="Proteomes" id="UP001231189"/>
    </source>
</evidence>
<dbReference type="Proteomes" id="UP001231189">
    <property type="component" value="Unassembled WGS sequence"/>
</dbReference>
<organism evidence="2 3">
    <name type="scientific">Lolium multiflorum</name>
    <name type="common">Italian ryegrass</name>
    <name type="synonym">Lolium perenne subsp. multiflorum</name>
    <dbReference type="NCBI Taxonomy" id="4521"/>
    <lineage>
        <taxon>Eukaryota</taxon>
        <taxon>Viridiplantae</taxon>
        <taxon>Streptophyta</taxon>
        <taxon>Embryophyta</taxon>
        <taxon>Tracheophyta</taxon>
        <taxon>Spermatophyta</taxon>
        <taxon>Magnoliopsida</taxon>
        <taxon>Liliopsida</taxon>
        <taxon>Poales</taxon>
        <taxon>Poaceae</taxon>
        <taxon>BOP clade</taxon>
        <taxon>Pooideae</taxon>
        <taxon>Poodae</taxon>
        <taxon>Poeae</taxon>
        <taxon>Poeae Chloroplast Group 2 (Poeae type)</taxon>
        <taxon>Loliodinae</taxon>
        <taxon>Loliinae</taxon>
        <taxon>Lolium</taxon>
    </lineage>
</organism>
<proteinExistence type="predicted"/>
<dbReference type="Pfam" id="PF24523">
    <property type="entry name" value="DUF7595"/>
    <property type="match status" value="1"/>
</dbReference>
<gene>
    <name evidence="2" type="ORF">QYE76_061535</name>
</gene>
<comment type="caution">
    <text evidence="2">The sequence shown here is derived from an EMBL/GenBank/DDBJ whole genome shotgun (WGS) entry which is preliminary data.</text>
</comment>
<dbReference type="EMBL" id="JAUUTY010000004">
    <property type="protein sequence ID" value="KAK1643730.1"/>
    <property type="molecule type" value="Genomic_DNA"/>
</dbReference>
<keyword evidence="3" id="KW-1185">Reference proteome</keyword>
<dbReference type="SUPFAM" id="SSF81383">
    <property type="entry name" value="F-box domain"/>
    <property type="match status" value="1"/>
</dbReference>
<dbReference type="InterPro" id="IPR036047">
    <property type="entry name" value="F-box-like_dom_sf"/>
</dbReference>
<evidence type="ECO:0000313" key="2">
    <source>
        <dbReference type="EMBL" id="KAK1643730.1"/>
    </source>
</evidence>
<name>A0AAD8W6F1_LOLMU</name>
<feature type="domain" description="DUF7595" evidence="1">
    <location>
        <begin position="164"/>
        <end position="354"/>
    </location>
</feature>
<dbReference type="InterPro" id="IPR056016">
    <property type="entry name" value="DUF7595"/>
</dbReference>
<dbReference type="PANTHER" id="PTHR35828:SF41">
    <property type="entry name" value="F-BOX DOMAIN-CONTAINING PROTEIN"/>
    <property type="match status" value="1"/>
</dbReference>
<accession>A0AAD8W6F1</accession>
<sequence length="354" mass="39599">MNNSTMSPKRCKCSWPSPESLPVDLLLEIVARADFTTLVRCAATGKILRHAILATAFRRNLAADATGFDPTLLLGVSYREINYPTYARTQRVIQTPMQTQFRAHLDADCLRTPFKPVTSRDGLLVVRRHPYYDVELRTCDAFTAKSPISHPPSFPTRGSMSCSVSAMLAHCDYYCSAVIGRTVHWPCRVNYMQDWDQILALDADAGDATVMELPSGCSSNRLLLAQVRGQLCVLVQEESRGIAMWTLAPSVAGTWSRQVVISNMEIERQAGLGTSMYLLGRFGERSGVLILNVVLRLSNQTYRSPRYLIRLDLGTKEETPVVTCLATRGSEVYLEDLFLHEIDLNSLLQSMKHF</sequence>
<reference evidence="2" key="1">
    <citation type="submission" date="2023-07" db="EMBL/GenBank/DDBJ databases">
        <title>A chromosome-level genome assembly of Lolium multiflorum.</title>
        <authorList>
            <person name="Chen Y."/>
            <person name="Copetti D."/>
            <person name="Kolliker R."/>
            <person name="Studer B."/>
        </authorList>
    </citation>
    <scope>NUCLEOTIDE SEQUENCE</scope>
    <source>
        <strain evidence="2">02402/16</strain>
        <tissue evidence="2">Leaf</tissue>
    </source>
</reference>